<reference evidence="1 2" key="1">
    <citation type="submission" date="2020-04" db="EMBL/GenBank/DDBJ databases">
        <title>Global-level population genomics: horizontal gene transfer, symbiosis and evolution in Rhizobia.</title>
        <authorList>
            <person name="Gai Y."/>
        </authorList>
    </citation>
    <scope>NUCLEOTIDE SEQUENCE [LARGE SCALE GENOMIC DNA]</scope>
    <source>
        <strain evidence="1 2">BLR33</strain>
    </source>
</reference>
<dbReference type="Proteomes" id="UP000770629">
    <property type="component" value="Unassembled WGS sequence"/>
</dbReference>
<evidence type="ECO:0000313" key="2">
    <source>
        <dbReference type="Proteomes" id="UP000770629"/>
    </source>
</evidence>
<accession>A0ABS7I8V0</accession>
<protein>
    <recommendedName>
        <fullName evidence="3">DUF1353 domain-containing protein</fullName>
    </recommendedName>
</protein>
<evidence type="ECO:0000313" key="1">
    <source>
        <dbReference type="EMBL" id="MBX5088267.1"/>
    </source>
</evidence>
<comment type="caution">
    <text evidence="1">The sequence shown here is derived from an EMBL/GenBank/DDBJ whole genome shotgun (WGS) entry which is preliminary data.</text>
</comment>
<evidence type="ECO:0008006" key="3">
    <source>
        <dbReference type="Google" id="ProtNLM"/>
    </source>
</evidence>
<keyword evidence="2" id="KW-1185">Reference proteome</keyword>
<sequence length="230" mass="24751">MLATHLLVGCTTIDYASLKPGGFKGTLIVMWVGEGSDTSGDGKFVFVPDPRNPLTFTRPGDGPAKVIRPRVMYTDGGSVPRIAQVFKGLNPWGYAPAYMIHDWVFTAHHCIVDGKSNAQYDEVANIKFEDSALILGEAIQGLVEAKLVRRDDVAASAITSAVGSRIARNLWDVEGACARDKVSDTHLAQIELAIPGSTELFSARRGSAPKEIRKIAPSAKPARVLSTLTF</sequence>
<name>A0ABS7I8V0_9HYPH</name>
<organism evidence="1 2">
    <name type="scientific">Rhizobium lentis</name>
    <dbReference type="NCBI Taxonomy" id="1138194"/>
    <lineage>
        <taxon>Bacteria</taxon>
        <taxon>Pseudomonadati</taxon>
        <taxon>Pseudomonadota</taxon>
        <taxon>Alphaproteobacteria</taxon>
        <taxon>Hyphomicrobiales</taxon>
        <taxon>Rhizobiaceae</taxon>
        <taxon>Rhizobium/Agrobacterium group</taxon>
        <taxon>Rhizobium</taxon>
    </lineage>
</organism>
<dbReference type="EMBL" id="JABDYF010000001">
    <property type="protein sequence ID" value="MBX5088267.1"/>
    <property type="molecule type" value="Genomic_DNA"/>
</dbReference>
<gene>
    <name evidence="1" type="ORF">HJB60_03630</name>
</gene>
<proteinExistence type="predicted"/>
<dbReference type="RefSeq" id="WP_221118438.1">
    <property type="nucleotide sequence ID" value="NZ_JABDYF010000001.1"/>
</dbReference>